<feature type="region of interest" description="Disordered" evidence="1">
    <location>
        <begin position="398"/>
        <end position="589"/>
    </location>
</feature>
<feature type="compositionally biased region" description="Polar residues" evidence="1">
    <location>
        <begin position="340"/>
        <end position="382"/>
    </location>
</feature>
<feature type="compositionally biased region" description="Polar residues" evidence="1">
    <location>
        <begin position="162"/>
        <end position="171"/>
    </location>
</feature>
<feature type="region of interest" description="Disordered" evidence="1">
    <location>
        <begin position="1"/>
        <end position="201"/>
    </location>
</feature>
<dbReference type="AlphaFoldDB" id="A0A0D1WSJ2"/>
<feature type="compositionally biased region" description="Basic and acidic residues" evidence="1">
    <location>
        <begin position="63"/>
        <end position="80"/>
    </location>
</feature>
<evidence type="ECO:0000256" key="1">
    <source>
        <dbReference type="SAM" id="MobiDB-lite"/>
    </source>
</evidence>
<proteinExistence type="predicted"/>
<feature type="compositionally biased region" description="Low complexity" evidence="1">
    <location>
        <begin position="99"/>
        <end position="117"/>
    </location>
</feature>
<name>A0A0D1WSJ2_9EURO</name>
<reference evidence="2 3" key="1">
    <citation type="submission" date="2015-01" db="EMBL/GenBank/DDBJ databases">
        <title>The Genome Sequence of Exophiala sideris CBS121828.</title>
        <authorList>
            <consortium name="The Broad Institute Genomics Platform"/>
            <person name="Cuomo C."/>
            <person name="de Hoog S."/>
            <person name="Gorbushina A."/>
            <person name="Stielow B."/>
            <person name="Teixiera M."/>
            <person name="Abouelleil A."/>
            <person name="Chapman S.B."/>
            <person name="Priest M."/>
            <person name="Young S.K."/>
            <person name="Wortman J."/>
            <person name="Nusbaum C."/>
            <person name="Birren B."/>
        </authorList>
    </citation>
    <scope>NUCLEOTIDE SEQUENCE [LARGE SCALE GENOMIC DNA]</scope>
    <source>
        <strain evidence="2 3">CBS 121828</strain>
    </source>
</reference>
<dbReference type="EMBL" id="KN846954">
    <property type="protein sequence ID" value="KIV78031.1"/>
    <property type="molecule type" value="Genomic_DNA"/>
</dbReference>
<dbReference type="PANTHER" id="PTHR42068:SF1">
    <property type="entry name" value="YALI0B18964P"/>
    <property type="match status" value="1"/>
</dbReference>
<sequence length="906" mass="97941">MPIKLPKGFQRRKSSGNALDEVQNPPVSSFKVLGRTPSEGKSFDGGVSLRMGGPMVPKPTIKNRLDREEEDVFTTRRPDAGNRGSAGTQRSLSTAPNDSAASSARLSTSSTNPSSIETRSEHNVQSSSSQPANDLPVQATPTASSGFLRSPPRALSFGMSKGGQSTPTSPQGDLPPQLGKPRNRTATASTASTATPPRLFDSDLVLDNSELDGFGNMFDHIRSSPDPGPVRLIPQAVSLLSPTSYPPTSYSGAPSAHSNRASAPKPIHIDRAQVVESSPYSWTSHDGLIQPPSPSKTVTEGSPVKSARLENQSSNPSPKTRFPTRRPVGQRLPTEERFDQTTGPLLQSNPADNNLLSMSPTKTSAKSMEGNLSPSSTHSATFDPSIMADAELANMYQERKIEPPKPISTNKVMTPAQWERYKQQKEMDRRLGALSDDSGSDHSDEYDDEDELERDRQATKQRRKQEAHLAVYRQQMMKVTGEKSPSRPASSLSVLQPRNLSSNDLNNRRSDLSIGSKQSGRNSAEDDEDEDIPLGILAAHGFPNKNRPPTRLETSPSNSNFRAVSQGQAAPSLSGQAPKAGNLPPFARNLPQDPYYGASLVNPSNRESLAIHGSPPSSGARASTAHPLHPAGLVGVIAGEERARAARRGSPNASGNYEMSAHPAMVRSQTTGSFAPAGYPAMGMPGMPQTLTPGDQAQIQMSQQMAQMMHMQMQWMQQMQQMQQMMSGQTNANSPMPPQFGMQRPHSMHLQDPPTQQAGQRTMSALNPSLAPWNTNQPFVPSINVNGQYAPSIAPSERSNVGLASRYRPVSIAPEPDINATRRASTFTSSTTRPWSQLDTGAVASAQTGKSSANLQHRKATYINQDDEDDEQGWAEMKIKKDKKQKSWALRKGDSALQELYNNASA</sequence>
<accession>A0A0D1WSJ2</accession>
<feature type="compositionally biased region" description="Polar residues" evidence="1">
    <location>
        <begin position="85"/>
        <end position="97"/>
    </location>
</feature>
<feature type="compositionally biased region" description="Low complexity" evidence="1">
    <location>
        <begin position="185"/>
        <end position="195"/>
    </location>
</feature>
<dbReference type="OrthoDB" id="5396252at2759"/>
<feature type="compositionally biased region" description="Polar residues" evidence="1">
    <location>
        <begin position="487"/>
        <end position="496"/>
    </location>
</feature>
<protein>
    <submittedName>
        <fullName evidence="2">Uncharacterized protein</fullName>
    </submittedName>
</protein>
<feature type="compositionally biased region" description="Basic and acidic residues" evidence="1">
    <location>
        <begin position="419"/>
        <end position="431"/>
    </location>
</feature>
<evidence type="ECO:0000313" key="3">
    <source>
        <dbReference type="Proteomes" id="UP000053599"/>
    </source>
</evidence>
<feature type="compositionally biased region" description="Polar residues" evidence="1">
    <location>
        <begin position="844"/>
        <end position="855"/>
    </location>
</feature>
<organism evidence="2 3">
    <name type="scientific">Exophiala sideris</name>
    <dbReference type="NCBI Taxonomy" id="1016849"/>
    <lineage>
        <taxon>Eukaryota</taxon>
        <taxon>Fungi</taxon>
        <taxon>Dikarya</taxon>
        <taxon>Ascomycota</taxon>
        <taxon>Pezizomycotina</taxon>
        <taxon>Eurotiomycetes</taxon>
        <taxon>Chaetothyriomycetidae</taxon>
        <taxon>Chaetothyriales</taxon>
        <taxon>Herpotrichiellaceae</taxon>
        <taxon>Exophiala</taxon>
    </lineage>
</organism>
<dbReference type="STRING" id="1016849.A0A0D1WSJ2"/>
<feature type="compositionally biased region" description="Polar residues" evidence="1">
    <location>
        <begin position="275"/>
        <end position="284"/>
    </location>
</feature>
<dbReference type="Proteomes" id="UP000053599">
    <property type="component" value="Unassembled WGS sequence"/>
</dbReference>
<feature type="region of interest" description="Disordered" evidence="1">
    <location>
        <begin position="844"/>
        <end position="871"/>
    </location>
</feature>
<dbReference type="PANTHER" id="PTHR42068">
    <property type="entry name" value="YALI0B18964P"/>
    <property type="match status" value="1"/>
</dbReference>
<feature type="region of interest" description="Disordered" evidence="1">
    <location>
        <begin position="607"/>
        <end position="626"/>
    </location>
</feature>
<feature type="compositionally biased region" description="Low complexity" evidence="1">
    <location>
        <begin position="240"/>
        <end position="256"/>
    </location>
</feature>
<feature type="compositionally biased region" description="Polar residues" evidence="1">
    <location>
        <begin position="123"/>
        <end position="132"/>
    </location>
</feature>
<feature type="compositionally biased region" description="Polar residues" evidence="1">
    <location>
        <begin position="309"/>
        <end position="318"/>
    </location>
</feature>
<gene>
    <name evidence="2" type="ORF">PV11_09796</name>
</gene>
<evidence type="ECO:0000313" key="2">
    <source>
        <dbReference type="EMBL" id="KIV78031.1"/>
    </source>
</evidence>
<feature type="compositionally biased region" description="Polar residues" evidence="1">
    <location>
        <begin position="552"/>
        <end position="575"/>
    </location>
</feature>
<feature type="region of interest" description="Disordered" evidence="1">
    <location>
        <begin position="240"/>
        <end position="383"/>
    </location>
</feature>